<dbReference type="RefSeq" id="WP_068555215.1">
    <property type="nucleotide sequence ID" value="NZ_LOEE01000021.1"/>
</dbReference>
<evidence type="ECO:0000259" key="2">
    <source>
        <dbReference type="Pfam" id="PF02775"/>
    </source>
</evidence>
<proteinExistence type="predicted"/>
<protein>
    <submittedName>
        <fullName evidence="3">2-oxoglutarate oxidoreductase subunit KorB</fullName>
        <ecNumber evidence="3">1.2.-.-</ecNumber>
    </submittedName>
</protein>
<evidence type="ECO:0000313" key="3">
    <source>
        <dbReference type="EMBL" id="KXG76849.1"/>
    </source>
</evidence>
<keyword evidence="4" id="KW-1185">Reference proteome</keyword>
<dbReference type="AlphaFoldDB" id="A0A140L8H4"/>
<feature type="domain" description="Thiamine pyrophosphate enzyme TPP-binding" evidence="2">
    <location>
        <begin position="52"/>
        <end position="198"/>
    </location>
</feature>
<dbReference type="PATRIC" id="fig|520762.4.peg.936"/>
<sequence>MSSQLVKQYYRGNKLPHIWCPGCGHGILMRAVTQAIHNLGLDKDKVCVVSGIGCSSRAPGYMDFNTLHTTHGRALAFATGVKMARPELEVIVVTGDGDAAAIGGNHLIHAARRNINITTIVFNNNIYGMTGGQYSPTTPTGDLGTTAPYGNIDKSFDIAALAAAAGATYTARGTAYHVQQLIKLVENAIQNKGFSLVEAISICPTYYGRKNKKGSVVDMMHWLKDHAVDVKAAQKLPPEKLEGKFLIGEFKNVTEPEYTEEYQKIIDRFQKER</sequence>
<dbReference type="InterPro" id="IPR011766">
    <property type="entry name" value="TPP_enzyme_TPP-bd"/>
</dbReference>
<evidence type="ECO:0000313" key="4">
    <source>
        <dbReference type="Proteomes" id="UP000070456"/>
    </source>
</evidence>
<dbReference type="STRING" id="520762.AN619_08410"/>
<dbReference type="SUPFAM" id="SSF52518">
    <property type="entry name" value="Thiamin diphosphate-binding fold (THDP-binding)"/>
    <property type="match status" value="1"/>
</dbReference>
<dbReference type="GO" id="GO:0045333">
    <property type="term" value="P:cellular respiration"/>
    <property type="evidence" value="ECO:0007669"/>
    <property type="project" value="UniProtKB-ARBA"/>
</dbReference>
<dbReference type="CDD" id="cd03375">
    <property type="entry name" value="TPP_OGFOR"/>
    <property type="match status" value="1"/>
</dbReference>
<gene>
    <name evidence="3" type="primary">korB_1</name>
    <name evidence="3" type="ORF">AN619_08410</name>
</gene>
<dbReference type="InterPro" id="IPR051457">
    <property type="entry name" value="2-oxoacid:Fd_oxidoreductase"/>
</dbReference>
<evidence type="ECO:0000256" key="1">
    <source>
        <dbReference type="ARBA" id="ARBA00023002"/>
    </source>
</evidence>
<dbReference type="EC" id="1.2.-.-" evidence="3"/>
<name>A0A140L8H4_9FIRM</name>
<comment type="caution">
    <text evidence="3">The sequence shown here is derived from an EMBL/GenBank/DDBJ whole genome shotgun (WGS) entry which is preliminary data.</text>
</comment>
<dbReference type="PANTHER" id="PTHR48084">
    <property type="entry name" value="2-OXOGLUTARATE OXIDOREDUCTASE SUBUNIT KORB-RELATED"/>
    <property type="match status" value="1"/>
</dbReference>
<dbReference type="PANTHER" id="PTHR48084:SF1">
    <property type="entry name" value="2-OXOGLUTARATE SYNTHASE SUBUNIT KORB"/>
    <property type="match status" value="1"/>
</dbReference>
<dbReference type="OrthoDB" id="9775140at2"/>
<dbReference type="Proteomes" id="UP000070456">
    <property type="component" value="Unassembled WGS sequence"/>
</dbReference>
<keyword evidence="1 3" id="KW-0560">Oxidoreductase</keyword>
<dbReference type="GO" id="GO:0016625">
    <property type="term" value="F:oxidoreductase activity, acting on the aldehyde or oxo group of donors, iron-sulfur protein as acceptor"/>
    <property type="evidence" value="ECO:0007669"/>
    <property type="project" value="UniProtKB-ARBA"/>
</dbReference>
<accession>A0A140L8H4</accession>
<dbReference type="GO" id="GO:0030976">
    <property type="term" value="F:thiamine pyrophosphate binding"/>
    <property type="evidence" value="ECO:0007669"/>
    <property type="project" value="InterPro"/>
</dbReference>
<dbReference type="Pfam" id="PF02775">
    <property type="entry name" value="TPP_enzyme_C"/>
    <property type="match status" value="1"/>
</dbReference>
<dbReference type="EMBL" id="LOEE01000021">
    <property type="protein sequence ID" value="KXG76849.1"/>
    <property type="molecule type" value="Genomic_DNA"/>
</dbReference>
<dbReference type="InterPro" id="IPR029061">
    <property type="entry name" value="THDP-binding"/>
</dbReference>
<dbReference type="Gene3D" id="3.40.50.970">
    <property type="match status" value="1"/>
</dbReference>
<organism evidence="3 4">
    <name type="scientific">Thermotalea metallivorans</name>
    <dbReference type="NCBI Taxonomy" id="520762"/>
    <lineage>
        <taxon>Bacteria</taxon>
        <taxon>Bacillati</taxon>
        <taxon>Bacillota</taxon>
        <taxon>Clostridia</taxon>
        <taxon>Peptostreptococcales</taxon>
        <taxon>Thermotaleaceae</taxon>
        <taxon>Thermotalea</taxon>
    </lineage>
</organism>
<reference evidence="3 4" key="1">
    <citation type="submission" date="2015-12" db="EMBL/GenBank/DDBJ databases">
        <title>Draft genome sequence of the thermoanaerobe Thermotalea metallivorans, an isolate from the runoff channel of the Great Artesian Basin, Australia.</title>
        <authorList>
            <person name="Patel B.K."/>
        </authorList>
    </citation>
    <scope>NUCLEOTIDE SEQUENCE [LARGE SCALE GENOMIC DNA]</scope>
    <source>
        <strain evidence="3 4">B2-1</strain>
    </source>
</reference>